<keyword evidence="3" id="KW-1185">Reference proteome</keyword>
<feature type="region of interest" description="Disordered" evidence="1">
    <location>
        <begin position="58"/>
        <end position="106"/>
    </location>
</feature>
<comment type="caution">
    <text evidence="2">The sequence shown here is derived from an EMBL/GenBank/DDBJ whole genome shotgun (WGS) entry which is preliminary data.</text>
</comment>
<proteinExistence type="predicted"/>
<dbReference type="EMBL" id="CAJVCH010119730">
    <property type="protein sequence ID" value="CAG7725277.1"/>
    <property type="molecule type" value="Genomic_DNA"/>
</dbReference>
<feature type="compositionally biased region" description="Polar residues" evidence="1">
    <location>
        <begin position="97"/>
        <end position="106"/>
    </location>
</feature>
<protein>
    <submittedName>
        <fullName evidence="2">Uncharacterized protein</fullName>
    </submittedName>
</protein>
<accession>A0A8J2JWE9</accession>
<name>A0A8J2JWE9_9HEXA</name>
<sequence>MSWKIVLRRIPELCVPNFTGALLTSLENAAALPDELWPHLCEQTRNFFVQQYGEVDEKKHQSQNRQVLPDQSDETPIPVSEPVIHPEETPNDIGGNDDQNYELTVN</sequence>
<dbReference type="AlphaFoldDB" id="A0A8J2JWE9"/>
<organism evidence="2 3">
    <name type="scientific">Allacma fusca</name>
    <dbReference type="NCBI Taxonomy" id="39272"/>
    <lineage>
        <taxon>Eukaryota</taxon>
        <taxon>Metazoa</taxon>
        <taxon>Ecdysozoa</taxon>
        <taxon>Arthropoda</taxon>
        <taxon>Hexapoda</taxon>
        <taxon>Collembola</taxon>
        <taxon>Symphypleona</taxon>
        <taxon>Sminthuridae</taxon>
        <taxon>Allacma</taxon>
    </lineage>
</organism>
<gene>
    <name evidence="2" type="ORF">AFUS01_LOCUS14243</name>
</gene>
<evidence type="ECO:0000313" key="2">
    <source>
        <dbReference type="EMBL" id="CAG7725277.1"/>
    </source>
</evidence>
<evidence type="ECO:0000256" key="1">
    <source>
        <dbReference type="SAM" id="MobiDB-lite"/>
    </source>
</evidence>
<evidence type="ECO:0000313" key="3">
    <source>
        <dbReference type="Proteomes" id="UP000708208"/>
    </source>
</evidence>
<reference evidence="2" key="1">
    <citation type="submission" date="2021-06" db="EMBL/GenBank/DDBJ databases">
        <authorList>
            <person name="Hodson N. C."/>
            <person name="Mongue J. A."/>
            <person name="Jaron S. K."/>
        </authorList>
    </citation>
    <scope>NUCLEOTIDE SEQUENCE</scope>
</reference>
<dbReference type="Proteomes" id="UP000708208">
    <property type="component" value="Unassembled WGS sequence"/>
</dbReference>